<keyword evidence="2" id="KW-1185">Reference proteome</keyword>
<gene>
    <name evidence="1" type="ORF">HYH03_003399</name>
</gene>
<dbReference type="Pfam" id="PF10604">
    <property type="entry name" value="Polyketide_cyc2"/>
    <property type="match status" value="1"/>
</dbReference>
<reference evidence="1" key="1">
    <citation type="journal article" date="2020" name="bioRxiv">
        <title>Comparative genomics of Chlamydomonas.</title>
        <authorList>
            <person name="Craig R.J."/>
            <person name="Hasan A.R."/>
            <person name="Ness R.W."/>
            <person name="Keightley P.D."/>
        </authorList>
    </citation>
    <scope>NUCLEOTIDE SEQUENCE</scope>
    <source>
        <strain evidence="1">CCAP 11/70</strain>
    </source>
</reference>
<dbReference type="PANTHER" id="PTHR36166">
    <property type="entry name" value="CHROMOSOME 9, WHOLE GENOME SHOTGUN SEQUENCE"/>
    <property type="match status" value="1"/>
</dbReference>
<dbReference type="Proteomes" id="UP000612055">
    <property type="component" value="Unassembled WGS sequence"/>
</dbReference>
<dbReference type="InterPro" id="IPR023393">
    <property type="entry name" value="START-like_dom_sf"/>
</dbReference>
<dbReference type="InterPro" id="IPR019587">
    <property type="entry name" value="Polyketide_cyclase/dehydratase"/>
</dbReference>
<protein>
    <recommendedName>
        <fullName evidence="3">SRPBCC domain-containing protein</fullName>
    </recommendedName>
</protein>
<dbReference type="CDD" id="cd07822">
    <property type="entry name" value="SRPBCC_4"/>
    <property type="match status" value="1"/>
</dbReference>
<proteinExistence type="predicted"/>
<organism evidence="1 2">
    <name type="scientific">Edaphochlamys debaryana</name>
    <dbReference type="NCBI Taxonomy" id="47281"/>
    <lineage>
        <taxon>Eukaryota</taxon>
        <taxon>Viridiplantae</taxon>
        <taxon>Chlorophyta</taxon>
        <taxon>core chlorophytes</taxon>
        <taxon>Chlorophyceae</taxon>
        <taxon>CS clade</taxon>
        <taxon>Chlamydomonadales</taxon>
        <taxon>Chlamydomonadales incertae sedis</taxon>
        <taxon>Edaphochlamys</taxon>
    </lineage>
</organism>
<dbReference type="AlphaFoldDB" id="A0A835YCB3"/>
<evidence type="ECO:0000313" key="1">
    <source>
        <dbReference type="EMBL" id="KAG2498653.1"/>
    </source>
</evidence>
<dbReference type="OrthoDB" id="509124at2759"/>
<accession>A0A835YCB3</accession>
<evidence type="ECO:0000313" key="2">
    <source>
        <dbReference type="Proteomes" id="UP000612055"/>
    </source>
</evidence>
<evidence type="ECO:0008006" key="3">
    <source>
        <dbReference type="Google" id="ProtNLM"/>
    </source>
</evidence>
<sequence>MSLRTQIEINAPSERVWEVLSNYPGWSAWNSFLNMDQQPAGKLEPGQALAVAFQPPGQSKPTKMKPQVLRYTDGSELAWRGRLLGTDLLFVGEHFFRLEAQGPKKTVLHHGEDFRGLLVPLVGGMLKNTEKGFLAFNEGLKKAAEEGR</sequence>
<dbReference type="Gene3D" id="3.30.530.20">
    <property type="match status" value="1"/>
</dbReference>
<comment type="caution">
    <text evidence="1">The sequence shown here is derived from an EMBL/GenBank/DDBJ whole genome shotgun (WGS) entry which is preliminary data.</text>
</comment>
<name>A0A835YCB3_9CHLO</name>
<dbReference type="PANTHER" id="PTHR36166:SF1">
    <property type="entry name" value="SRPBCC DOMAIN-CONTAINING PROTEIN"/>
    <property type="match status" value="1"/>
</dbReference>
<dbReference type="SUPFAM" id="SSF55961">
    <property type="entry name" value="Bet v1-like"/>
    <property type="match status" value="1"/>
</dbReference>
<dbReference type="EMBL" id="JAEHOE010000009">
    <property type="protein sequence ID" value="KAG2498653.1"/>
    <property type="molecule type" value="Genomic_DNA"/>
</dbReference>